<dbReference type="EMBL" id="JANDBC010000003">
    <property type="protein sequence ID" value="MCP9292965.1"/>
    <property type="molecule type" value="Genomic_DNA"/>
</dbReference>
<dbReference type="InterPro" id="IPR011990">
    <property type="entry name" value="TPR-like_helical_dom_sf"/>
</dbReference>
<gene>
    <name evidence="3" type="ORF">NM125_15350</name>
</gene>
<evidence type="ECO:0000256" key="1">
    <source>
        <dbReference type="SAM" id="Phobius"/>
    </source>
</evidence>
<evidence type="ECO:0000259" key="2">
    <source>
        <dbReference type="Pfam" id="PF09976"/>
    </source>
</evidence>
<proteinExistence type="predicted"/>
<feature type="domain" description="Ancillary SecYEG translocon subunit/Cell division coordinator CpoB TPR" evidence="2">
    <location>
        <begin position="31"/>
        <end position="126"/>
    </location>
</feature>
<reference evidence="3" key="1">
    <citation type="submission" date="2022-06" db="EMBL/GenBank/DDBJ databases">
        <title>Gracilimonas sp. CAU 1638 isolated from sea sediment.</title>
        <authorList>
            <person name="Kim W."/>
        </authorList>
    </citation>
    <scope>NUCLEOTIDE SEQUENCE</scope>
    <source>
        <strain evidence="3">CAU 1638</strain>
    </source>
</reference>
<dbReference type="Pfam" id="PF13174">
    <property type="entry name" value="TPR_6"/>
    <property type="match status" value="1"/>
</dbReference>
<dbReference type="AlphaFoldDB" id="A0A9X2L5W7"/>
<evidence type="ECO:0000313" key="4">
    <source>
        <dbReference type="Proteomes" id="UP001139125"/>
    </source>
</evidence>
<comment type="caution">
    <text evidence="3">The sequence shown here is derived from an EMBL/GenBank/DDBJ whole genome shotgun (WGS) entry which is preliminary data.</text>
</comment>
<feature type="transmembrane region" description="Helical" evidence="1">
    <location>
        <begin position="31"/>
        <end position="53"/>
    </location>
</feature>
<organism evidence="3 4">
    <name type="scientific">Gracilimonas sediminicola</name>
    <dbReference type="NCBI Taxonomy" id="2952158"/>
    <lineage>
        <taxon>Bacteria</taxon>
        <taxon>Pseudomonadati</taxon>
        <taxon>Balneolota</taxon>
        <taxon>Balneolia</taxon>
        <taxon>Balneolales</taxon>
        <taxon>Balneolaceae</taxon>
        <taxon>Gracilimonas</taxon>
    </lineage>
</organism>
<keyword evidence="1" id="KW-1133">Transmembrane helix</keyword>
<keyword evidence="4" id="KW-1185">Reference proteome</keyword>
<dbReference type="Pfam" id="PF09976">
    <property type="entry name" value="TPR_21"/>
    <property type="match status" value="1"/>
</dbReference>
<dbReference type="InterPro" id="IPR019734">
    <property type="entry name" value="TPR_rpt"/>
</dbReference>
<sequence length="228" mass="25186">MSKRLSKEELESDPLIENYNRAAAYVTENKSFITTVAIAVVLVIGGIIGYNYYSSAQEQEAQQLLSVAENYYNQADYENALYGDEFELTYGFDQIAEEFPRTNAGNIANFYAAVSSYELGDIENALMFMEEFDVPKGILGVGPLSFHGKLLMANESFDAAAEKFVQAANWNENSVTTPSNLLEAAQAYYQAGNYDKADEVATQIIEEYPQSGQIAESERLKGMIAATS</sequence>
<dbReference type="Gene3D" id="1.25.40.10">
    <property type="entry name" value="Tetratricopeptide repeat domain"/>
    <property type="match status" value="1"/>
</dbReference>
<keyword evidence="1" id="KW-0812">Transmembrane</keyword>
<keyword evidence="1" id="KW-0472">Membrane</keyword>
<accession>A0A9X2L5W7</accession>
<dbReference type="InterPro" id="IPR018704">
    <property type="entry name" value="SecYEG/CpoB_TPR"/>
</dbReference>
<name>A0A9X2L5W7_9BACT</name>
<dbReference type="Proteomes" id="UP001139125">
    <property type="component" value="Unassembled WGS sequence"/>
</dbReference>
<dbReference type="RefSeq" id="WP_255135864.1">
    <property type="nucleotide sequence ID" value="NZ_JANDBC010000003.1"/>
</dbReference>
<dbReference type="SUPFAM" id="SSF48452">
    <property type="entry name" value="TPR-like"/>
    <property type="match status" value="1"/>
</dbReference>
<protein>
    <submittedName>
        <fullName evidence="3">Tetratricopeptide repeat protein</fullName>
    </submittedName>
</protein>
<evidence type="ECO:0000313" key="3">
    <source>
        <dbReference type="EMBL" id="MCP9292965.1"/>
    </source>
</evidence>